<comment type="function">
    <text evidence="19">Phospholipid scramblase involved in autophagy. Cycles between the preautophagosomal structure/phagophore assembly site (PAS) and the cytoplasmic vesicle pool and supplies membrane for the growing autophagosome. Lipid scramblase activity plays a key role in preautophagosomal structure/phagophore assembly by distributing the phospholipids that arrive through ATG2 from the cytoplasmic to the luminal leaflet of the bilayer, thereby driving autophagosomal membrane expansion.</text>
</comment>
<gene>
    <name evidence="21" type="ORF">NADFUDRAFT_81594</name>
</gene>
<dbReference type="InterPro" id="IPR007241">
    <property type="entry name" value="Autophagy-rel_prot_9"/>
</dbReference>
<keyword evidence="7 19" id="KW-0813">Transport</keyword>
<evidence type="ECO:0000256" key="5">
    <source>
        <dbReference type="ARBA" id="ARBA00006185"/>
    </source>
</evidence>
<keyword evidence="8 19" id="KW-0812">Transmembrane</keyword>
<dbReference type="GO" id="GO:0034727">
    <property type="term" value="P:piecemeal microautophagy of the nucleus"/>
    <property type="evidence" value="ECO:0007669"/>
    <property type="project" value="TreeGrafter"/>
</dbReference>
<comment type="subcellular location">
    <subcellularLocation>
        <location evidence="1">Cytoplasmic vesicle membrane</location>
        <topology evidence="1">Multi-pass membrane protein</topology>
    </subcellularLocation>
    <subcellularLocation>
        <location evidence="2">Endoplasmic reticulum membrane</location>
        <topology evidence="2">Multi-pass membrane protein</topology>
    </subcellularLocation>
    <subcellularLocation>
        <location evidence="4">Golgi apparatus membrane</location>
        <topology evidence="4">Multi-pass membrane protein</topology>
    </subcellularLocation>
    <subcellularLocation>
        <location evidence="3 19">Preautophagosomal structure membrane</location>
        <topology evidence="3 19">Multi-pass membrane protein</topology>
    </subcellularLocation>
</comment>
<feature type="transmembrane region" description="Helical" evidence="19">
    <location>
        <begin position="303"/>
        <end position="326"/>
    </location>
</feature>
<dbReference type="GO" id="GO:0061709">
    <property type="term" value="P:reticulophagy"/>
    <property type="evidence" value="ECO:0007669"/>
    <property type="project" value="TreeGrafter"/>
</dbReference>
<evidence type="ECO:0000256" key="14">
    <source>
        <dbReference type="ARBA" id="ARBA00023329"/>
    </source>
</evidence>
<dbReference type="GO" id="GO:0030659">
    <property type="term" value="C:cytoplasmic vesicle membrane"/>
    <property type="evidence" value="ECO:0007669"/>
    <property type="project" value="UniProtKB-SubCell"/>
</dbReference>
<name>A0A1E3PNR1_9ASCO</name>
<evidence type="ECO:0000256" key="20">
    <source>
        <dbReference type="SAM" id="MobiDB-lite"/>
    </source>
</evidence>
<protein>
    <recommendedName>
        <fullName evidence="6 19">Autophagy-related protein 9</fullName>
    </recommendedName>
</protein>
<evidence type="ECO:0000313" key="22">
    <source>
        <dbReference type="Proteomes" id="UP000095009"/>
    </source>
</evidence>
<evidence type="ECO:0000256" key="6">
    <source>
        <dbReference type="ARBA" id="ARBA00018074"/>
    </source>
</evidence>
<evidence type="ECO:0000256" key="19">
    <source>
        <dbReference type="RuleBase" id="RU364027"/>
    </source>
</evidence>
<feature type="region of interest" description="Disordered" evidence="20">
    <location>
        <begin position="86"/>
        <end position="253"/>
    </location>
</feature>
<feature type="transmembrane region" description="Helical" evidence="19">
    <location>
        <begin position="641"/>
        <end position="659"/>
    </location>
</feature>
<dbReference type="GO" id="GO:0000139">
    <property type="term" value="C:Golgi membrane"/>
    <property type="evidence" value="ECO:0007669"/>
    <property type="project" value="UniProtKB-SubCell"/>
</dbReference>
<comment type="catalytic activity">
    <reaction evidence="18">
        <text>a 1,2-diacyl-sn-glycero-3-phosphocholine(in) = a 1,2-diacyl-sn-glycero-3-phosphocholine(out)</text>
        <dbReference type="Rhea" id="RHEA:38571"/>
        <dbReference type="ChEBI" id="CHEBI:57643"/>
    </reaction>
</comment>
<accession>A0A1E3PNR1</accession>
<evidence type="ECO:0000256" key="9">
    <source>
        <dbReference type="ARBA" id="ARBA00022989"/>
    </source>
</evidence>
<keyword evidence="22" id="KW-1185">Reference proteome</keyword>
<dbReference type="STRING" id="857566.A0A1E3PNR1"/>
<feature type="compositionally biased region" description="Basic residues" evidence="20">
    <location>
        <begin position="137"/>
        <end position="149"/>
    </location>
</feature>
<evidence type="ECO:0000256" key="7">
    <source>
        <dbReference type="ARBA" id="ARBA00022448"/>
    </source>
</evidence>
<evidence type="ECO:0000256" key="11">
    <source>
        <dbReference type="ARBA" id="ARBA00023034"/>
    </source>
</evidence>
<evidence type="ECO:0000256" key="17">
    <source>
        <dbReference type="ARBA" id="ARBA00024621"/>
    </source>
</evidence>
<feature type="transmembrane region" description="Helical" evidence="19">
    <location>
        <begin position="518"/>
        <end position="542"/>
    </location>
</feature>
<feature type="compositionally biased region" description="Acidic residues" evidence="20">
    <location>
        <begin position="104"/>
        <end position="113"/>
    </location>
</feature>
<sequence>MADTIFSRIFGSGSVYESLDNPNFSSEAPIDHPYYRGLEDDSLEGDFGLQHGLRYTPSVTEATVGESSHNNVHSNQQYNRVRAHTGIPFANGTNNNHYDNNYGESEEEDDEYDDKASASIMMESPGLDHAASSGGSYKKKPSPKKHFRPSHSPIPDEPEMDPVFAEYSVELDSRPQTTIPESTPRPSTGEIPRSWGKGKNKWNSSNFSPEISNDNQYTDSETNSNRNGYGNSKGHRFGERRSVNFGQDNQKPQPLKDMRFEMIDGTERALWKWANVENIDLFLHDVYSYFLGNGIYCILLSRALNMITVLFVVGFSTYLTSCINYPKIRHSHSLSEVQIPQCMAQMSSFHVFMLWVFYLFWFLKLFQYIKDIRRLIELQNFYHYLLEISENEMQTISWQQVVRRLMALREKNAVTATTKNRHTAFLGNQSKQKMEPQDIANRLMRKENYMIAMFNKDILNLTLPVPLLRSTPLVTRTLEWNLSLCIMDYAFDQQGQLRTIFLKESQRNKLVKGLRNRFLFAGIMNVIFAPFILIYLSLLYFFRYFNEYRSTPSTIGMRQYTLLAEWKMREFNELSHLFQRRLNLSYEFASQYVNQFPKEKTVQISRFIAFIAGSFAAILGIVSVIDPELFLGFEITKDRTVLFYIGIFGSILAVSRGLIPEETLVFDPEITLRYVAEYTHYLPSEWEGRLHSDTVKAEFSALYDLKLMILFRDLASVVITPFILWFSLPNCSEKIIDFFREFSVHVDGVGYICTFALFDFDANNNRLSQETAISDEVGISKDNYYTSNDGKMLKSYLNFMDNYADNGDGATNNGKAYGNASGFVSANGSAGGGTLSYMLSRTRRRGLNPPLETNLENSVMARYGRTVGNNTQYNVLSGSYLPSESIMANGHSNYPEISSPGLFQRKSSNGINGKNNPSIVLPSGHEYRNHQFSPDVNYGNLSESINNDALEDSFFAAAENKKVDNDDTRDEENETGVLGLLNQFYRKQTDI</sequence>
<dbReference type="Pfam" id="PF04109">
    <property type="entry name" value="ATG9"/>
    <property type="match status" value="1"/>
</dbReference>
<keyword evidence="13 19" id="KW-0472">Membrane</keyword>
<feature type="transmembrane region" description="Helical" evidence="19">
    <location>
        <begin position="346"/>
        <end position="366"/>
    </location>
</feature>
<feature type="compositionally biased region" description="Low complexity" evidence="20">
    <location>
        <begin position="91"/>
        <end position="103"/>
    </location>
</feature>
<feature type="transmembrane region" description="Helical" evidence="19">
    <location>
        <begin position="607"/>
        <end position="629"/>
    </location>
</feature>
<evidence type="ECO:0000256" key="2">
    <source>
        <dbReference type="ARBA" id="ARBA00004477"/>
    </source>
</evidence>
<evidence type="ECO:0000256" key="1">
    <source>
        <dbReference type="ARBA" id="ARBA00004439"/>
    </source>
</evidence>
<dbReference type="GO" id="GO:0005789">
    <property type="term" value="C:endoplasmic reticulum membrane"/>
    <property type="evidence" value="ECO:0007669"/>
    <property type="project" value="UniProtKB-SubCell"/>
</dbReference>
<comment type="catalytic activity">
    <reaction evidence="17">
        <text>a 1,2-diacyl-sn-glycero-3-phospho-(1D-myo-inositol-3-phosphate)(in) = a 1,2-diacyl-sn-glycero-3-phospho-(1D-myo-inositol-3-phosphate)(out)</text>
        <dbReference type="Rhea" id="RHEA:67920"/>
        <dbReference type="ChEBI" id="CHEBI:58088"/>
    </reaction>
</comment>
<feature type="compositionally biased region" description="Polar residues" evidence="20">
    <location>
        <begin position="201"/>
        <end position="230"/>
    </location>
</feature>
<dbReference type="PANTHER" id="PTHR13038">
    <property type="entry name" value="APG9 AUTOPHAGY 9"/>
    <property type="match status" value="1"/>
</dbReference>
<dbReference type="GO" id="GO:0000422">
    <property type="term" value="P:autophagy of mitochondrion"/>
    <property type="evidence" value="ECO:0007669"/>
    <property type="project" value="TreeGrafter"/>
</dbReference>
<keyword evidence="12 19" id="KW-0445">Lipid transport</keyword>
<dbReference type="OrthoDB" id="2020634at2759"/>
<dbReference type="Proteomes" id="UP000095009">
    <property type="component" value="Unassembled WGS sequence"/>
</dbReference>
<keyword evidence="10 19" id="KW-0072">Autophagy</keyword>
<evidence type="ECO:0000256" key="15">
    <source>
        <dbReference type="ARBA" id="ARBA00024479"/>
    </source>
</evidence>
<dbReference type="PANTHER" id="PTHR13038:SF10">
    <property type="entry name" value="AUTOPHAGY-RELATED PROTEIN 9"/>
    <property type="match status" value="1"/>
</dbReference>
<proteinExistence type="inferred from homology"/>
<reference evidence="21 22" key="1">
    <citation type="journal article" date="2016" name="Proc. Natl. Acad. Sci. U.S.A.">
        <title>Comparative genomics of biotechnologically important yeasts.</title>
        <authorList>
            <person name="Riley R."/>
            <person name="Haridas S."/>
            <person name="Wolfe K.H."/>
            <person name="Lopes M.R."/>
            <person name="Hittinger C.T."/>
            <person name="Goeker M."/>
            <person name="Salamov A.A."/>
            <person name="Wisecaver J.H."/>
            <person name="Long T.M."/>
            <person name="Calvey C.H."/>
            <person name="Aerts A.L."/>
            <person name="Barry K.W."/>
            <person name="Choi C."/>
            <person name="Clum A."/>
            <person name="Coughlan A.Y."/>
            <person name="Deshpande S."/>
            <person name="Douglass A.P."/>
            <person name="Hanson S.J."/>
            <person name="Klenk H.-P."/>
            <person name="LaButti K.M."/>
            <person name="Lapidus A."/>
            <person name="Lindquist E.A."/>
            <person name="Lipzen A.M."/>
            <person name="Meier-Kolthoff J.P."/>
            <person name="Ohm R.A."/>
            <person name="Otillar R.P."/>
            <person name="Pangilinan J.L."/>
            <person name="Peng Y."/>
            <person name="Rokas A."/>
            <person name="Rosa C.A."/>
            <person name="Scheuner C."/>
            <person name="Sibirny A.A."/>
            <person name="Slot J.C."/>
            <person name="Stielow J.B."/>
            <person name="Sun H."/>
            <person name="Kurtzman C.P."/>
            <person name="Blackwell M."/>
            <person name="Grigoriev I.V."/>
            <person name="Jeffries T.W."/>
        </authorList>
    </citation>
    <scope>NUCLEOTIDE SEQUENCE [LARGE SCALE GENOMIC DNA]</scope>
    <source>
        <strain evidence="21 22">DSM 6958</strain>
    </source>
</reference>
<evidence type="ECO:0000256" key="18">
    <source>
        <dbReference type="ARBA" id="ARBA00024631"/>
    </source>
</evidence>
<comment type="catalytic activity">
    <reaction evidence="16">
        <text>a 1,2-diacyl-sn-glycero-3-phosphoethanolamine(in) = a 1,2-diacyl-sn-glycero-3-phosphoethanolamine(out)</text>
        <dbReference type="Rhea" id="RHEA:38895"/>
        <dbReference type="ChEBI" id="CHEBI:64612"/>
    </reaction>
</comment>
<evidence type="ECO:0000313" key="21">
    <source>
        <dbReference type="EMBL" id="ODQ66948.1"/>
    </source>
</evidence>
<feature type="compositionally biased region" description="Polar residues" evidence="20">
    <location>
        <begin position="174"/>
        <end position="186"/>
    </location>
</feature>
<organism evidence="21 22">
    <name type="scientific">Nadsonia fulvescens var. elongata DSM 6958</name>
    <dbReference type="NCBI Taxonomy" id="857566"/>
    <lineage>
        <taxon>Eukaryota</taxon>
        <taxon>Fungi</taxon>
        <taxon>Dikarya</taxon>
        <taxon>Ascomycota</taxon>
        <taxon>Saccharomycotina</taxon>
        <taxon>Dipodascomycetes</taxon>
        <taxon>Dipodascales</taxon>
        <taxon>Dipodascales incertae sedis</taxon>
        <taxon>Nadsonia</taxon>
    </lineage>
</organism>
<comment type="catalytic activity">
    <reaction evidence="15">
        <text>a 1,2-diacyl-sn-glycero-3-phospho-L-serine(in) = a 1,2-diacyl-sn-glycero-3-phospho-L-serine(out)</text>
        <dbReference type="Rhea" id="RHEA:38663"/>
        <dbReference type="ChEBI" id="CHEBI:57262"/>
    </reaction>
</comment>
<dbReference type="GO" id="GO:0006869">
    <property type="term" value="P:lipid transport"/>
    <property type="evidence" value="ECO:0007669"/>
    <property type="project" value="UniProtKB-KW"/>
</dbReference>
<evidence type="ECO:0000256" key="16">
    <source>
        <dbReference type="ARBA" id="ARBA00024615"/>
    </source>
</evidence>
<dbReference type="GO" id="GO:0005776">
    <property type="term" value="C:autophagosome"/>
    <property type="evidence" value="ECO:0007669"/>
    <property type="project" value="TreeGrafter"/>
</dbReference>
<comment type="similarity">
    <text evidence="5 19">Belongs to the ATG9 family.</text>
</comment>
<dbReference type="GO" id="GO:0034497">
    <property type="term" value="P:protein localization to phagophore assembly site"/>
    <property type="evidence" value="ECO:0007669"/>
    <property type="project" value="TreeGrafter"/>
</dbReference>
<evidence type="ECO:0000256" key="4">
    <source>
        <dbReference type="ARBA" id="ARBA00004653"/>
    </source>
</evidence>
<keyword evidence="14" id="KW-0968">Cytoplasmic vesicle</keyword>
<evidence type="ECO:0000256" key="8">
    <source>
        <dbReference type="ARBA" id="ARBA00022692"/>
    </source>
</evidence>
<evidence type="ECO:0000256" key="12">
    <source>
        <dbReference type="ARBA" id="ARBA00023055"/>
    </source>
</evidence>
<dbReference type="GO" id="GO:0034045">
    <property type="term" value="C:phagophore assembly site membrane"/>
    <property type="evidence" value="ECO:0007669"/>
    <property type="project" value="UniProtKB-SubCell"/>
</dbReference>
<keyword evidence="9 19" id="KW-1133">Transmembrane helix</keyword>
<feature type="transmembrane region" description="Helical" evidence="19">
    <location>
        <begin position="709"/>
        <end position="728"/>
    </location>
</feature>
<keyword evidence="11" id="KW-0333">Golgi apparatus</keyword>
<dbReference type="EMBL" id="KV454407">
    <property type="protein sequence ID" value="ODQ66948.1"/>
    <property type="molecule type" value="Genomic_DNA"/>
</dbReference>
<dbReference type="AlphaFoldDB" id="A0A1E3PNR1"/>
<evidence type="ECO:0000256" key="13">
    <source>
        <dbReference type="ARBA" id="ARBA00023136"/>
    </source>
</evidence>
<evidence type="ECO:0000256" key="10">
    <source>
        <dbReference type="ARBA" id="ARBA00023006"/>
    </source>
</evidence>
<evidence type="ECO:0000256" key="3">
    <source>
        <dbReference type="ARBA" id="ARBA00004511"/>
    </source>
</evidence>